<organism evidence="1 2">
    <name type="scientific">Onchocerca flexuosa</name>
    <dbReference type="NCBI Taxonomy" id="387005"/>
    <lineage>
        <taxon>Eukaryota</taxon>
        <taxon>Metazoa</taxon>
        <taxon>Ecdysozoa</taxon>
        <taxon>Nematoda</taxon>
        <taxon>Chromadorea</taxon>
        <taxon>Rhabditida</taxon>
        <taxon>Spirurina</taxon>
        <taxon>Spiruromorpha</taxon>
        <taxon>Filarioidea</taxon>
        <taxon>Onchocercidae</taxon>
        <taxon>Onchocerca</taxon>
    </lineage>
</organism>
<keyword evidence="2" id="KW-1185">Reference proteome</keyword>
<name>A0A238BLW6_9BILA</name>
<evidence type="ECO:0000313" key="2">
    <source>
        <dbReference type="Proteomes" id="UP000242913"/>
    </source>
</evidence>
<protein>
    <submittedName>
        <fullName evidence="1">Uncharacterized protein</fullName>
    </submittedName>
</protein>
<dbReference type="EMBL" id="KZ270109">
    <property type="protein sequence ID" value="OZC06439.1"/>
    <property type="molecule type" value="Genomic_DNA"/>
</dbReference>
<reference evidence="1 2" key="1">
    <citation type="submission" date="2015-12" db="EMBL/GenBank/DDBJ databases">
        <title>Draft genome of the nematode, Onchocerca flexuosa.</title>
        <authorList>
            <person name="Mitreva M."/>
        </authorList>
    </citation>
    <scope>NUCLEOTIDE SEQUENCE [LARGE SCALE GENOMIC DNA]</scope>
    <source>
        <strain evidence="1">Red Deer</strain>
    </source>
</reference>
<dbReference type="Proteomes" id="UP000242913">
    <property type="component" value="Unassembled WGS sequence"/>
</dbReference>
<dbReference type="AlphaFoldDB" id="A0A238BLW6"/>
<evidence type="ECO:0000313" key="1">
    <source>
        <dbReference type="EMBL" id="OZC06439.1"/>
    </source>
</evidence>
<sequence>MKKAHHLRFHNILKRIYLQLMEAVAIYVNRTKCRKKLVMMVLITDKNDDLKELKHIKRMKMIL</sequence>
<proteinExistence type="predicted"/>
<gene>
    <name evidence="1" type="ORF">X798_06571</name>
</gene>
<accession>A0A238BLW6</accession>